<reference evidence="4" key="2">
    <citation type="submission" date="2018-07" db="EMBL/GenBank/DDBJ databases">
        <authorList>
            <consortium name="NCBI Pathogen Detection Project"/>
        </authorList>
    </citation>
    <scope>NUCLEOTIDE SEQUENCE</scope>
    <source>
        <strain evidence="4">09-0793</strain>
        <strain evidence="3">13-7331</strain>
    </source>
</reference>
<gene>
    <name evidence="3" type="ORF">G0D41_22880</name>
    <name evidence="4" type="ORF">G4P10_004204</name>
</gene>
<feature type="transmembrane region" description="Helical" evidence="1">
    <location>
        <begin position="30"/>
        <end position="52"/>
    </location>
</feature>
<dbReference type="EMBL" id="DAAMJS010000016">
    <property type="protein sequence ID" value="HAC6949958.1"/>
    <property type="molecule type" value="Genomic_DNA"/>
</dbReference>
<comment type="caution">
    <text evidence="4">The sequence shown here is derived from an EMBL/GenBank/DDBJ whole genome shotgun (WGS) entry which is preliminary data.</text>
</comment>
<accession>A0A736H0P6</accession>
<protein>
    <recommendedName>
        <fullName evidence="2">DUF6531 domain-containing protein</fullName>
    </recommendedName>
</protein>
<feature type="domain" description="DUF6531" evidence="2">
    <location>
        <begin position="400"/>
        <end position="479"/>
    </location>
</feature>
<keyword evidence="1" id="KW-0812">Transmembrane</keyword>
<sequence length="593" mass="63228">MGEAFWAAREGDALLHTSFLADLVGSALEFAINAAIDFAALAVVALATGATVATLGCSAVLLVGTVVGATMLLSGAGEKISKACEDIANSLFPPKIEGYILTGSGDTRINSKRAARAAATALSRHDVETLDAQAQAEAEEEKRRQDAKSMWDVAGEYLDAVKGRAENMAKGVVSVVSRMGSAEGWASLGNDALAEAGDMLSDTGHFISEMWQPTVATAYPGSDPKQDDKIDCHKHPSSFSQFMAQKLQALTDDPVGTVLGAMNPFGALEIGFQAASALIGSVSNLFKGDDEPPAAEYIAEGTRDVRINSQPAARSGVRCTCEAKVVDEPENGVHVSGDVRIGGPLLVVRDIKSGKSQITLVTTIALTFMQPGRASAKSACFMMGLGINMMVQKAGSALNRPVNAATGAKYLAGDDDVDFSLPGHFPLEWQRTYSSRDERTEGMFGRGWSVLYEVCLERTPDNPDENCMTYVAPMGRRIDLQAVEPGSGFYSPGEGLAVRRSEQGHWLISSDDGVYSLFEADPFSPQRRRLKMLGDRNSNCQHLTYDNHGRLVEISGDRQRPCIRLHYELAARDAHLPPSPGRGAGAAAALPLR</sequence>
<dbReference type="EMBL" id="DAASXX010000045">
    <property type="protein sequence ID" value="HAE7519704.1"/>
    <property type="molecule type" value="Genomic_DNA"/>
</dbReference>
<reference evidence="4" key="1">
    <citation type="journal article" date="2018" name="Genome Biol.">
        <title>SKESA: strategic k-mer extension for scrupulous assemblies.</title>
        <authorList>
            <person name="Souvorov A."/>
            <person name="Agarwala R."/>
            <person name="Lipman D.J."/>
        </authorList>
    </citation>
    <scope>NUCLEOTIDE SEQUENCE</scope>
    <source>
        <strain evidence="4">09-0793</strain>
        <strain evidence="3">13-7331</strain>
    </source>
</reference>
<evidence type="ECO:0000256" key="1">
    <source>
        <dbReference type="SAM" id="Phobius"/>
    </source>
</evidence>
<keyword evidence="1" id="KW-1133">Transmembrane helix</keyword>
<name>A0A736H0P6_SALET</name>
<dbReference type="Pfam" id="PF20148">
    <property type="entry name" value="DUF6531"/>
    <property type="match status" value="1"/>
</dbReference>
<evidence type="ECO:0000259" key="2">
    <source>
        <dbReference type="Pfam" id="PF20148"/>
    </source>
</evidence>
<evidence type="ECO:0000313" key="4">
    <source>
        <dbReference type="EMBL" id="HAE7519704.1"/>
    </source>
</evidence>
<proteinExistence type="predicted"/>
<keyword evidence="1" id="KW-0472">Membrane</keyword>
<dbReference type="InterPro" id="IPR045351">
    <property type="entry name" value="DUF6531"/>
</dbReference>
<evidence type="ECO:0000313" key="3">
    <source>
        <dbReference type="EMBL" id="HAC6949958.1"/>
    </source>
</evidence>
<organism evidence="4">
    <name type="scientific">Salmonella enterica subsp. enterica serovar Javiana</name>
    <dbReference type="NCBI Taxonomy" id="363569"/>
    <lineage>
        <taxon>Bacteria</taxon>
        <taxon>Pseudomonadati</taxon>
        <taxon>Pseudomonadota</taxon>
        <taxon>Gammaproteobacteria</taxon>
        <taxon>Enterobacterales</taxon>
        <taxon>Enterobacteriaceae</taxon>
        <taxon>Salmonella</taxon>
    </lineage>
</organism>
<dbReference type="Gene3D" id="2.60.200.60">
    <property type="match status" value="1"/>
</dbReference>
<dbReference type="AlphaFoldDB" id="A0A736H0P6"/>